<reference evidence="2 3" key="1">
    <citation type="submission" date="2024-09" db="EMBL/GenBank/DDBJ databases">
        <authorList>
            <person name="Sun Q."/>
            <person name="Mori K."/>
        </authorList>
    </citation>
    <scope>NUCLEOTIDE SEQUENCE [LARGE SCALE GENOMIC DNA]</scope>
    <source>
        <strain evidence="2 3">NCAIM B.02529</strain>
    </source>
</reference>
<proteinExistence type="predicted"/>
<feature type="domain" description="PilZ" evidence="1">
    <location>
        <begin position="20"/>
        <end position="104"/>
    </location>
</feature>
<organism evidence="2 3">
    <name type="scientific">Pontibacillus salicampi</name>
    <dbReference type="NCBI Taxonomy" id="1449801"/>
    <lineage>
        <taxon>Bacteria</taxon>
        <taxon>Bacillati</taxon>
        <taxon>Bacillota</taxon>
        <taxon>Bacilli</taxon>
        <taxon>Bacillales</taxon>
        <taxon>Bacillaceae</taxon>
        <taxon>Pontibacillus</taxon>
    </lineage>
</organism>
<dbReference type="RefSeq" id="WP_377344739.1">
    <property type="nucleotide sequence ID" value="NZ_JBHLTP010000002.1"/>
</dbReference>
<comment type="caution">
    <text evidence="2">The sequence shown here is derived from an EMBL/GenBank/DDBJ whole genome shotgun (WGS) entry which is preliminary data.</text>
</comment>
<dbReference type="EMBL" id="JBHLTP010000002">
    <property type="protein sequence ID" value="MFC0522212.1"/>
    <property type="molecule type" value="Genomic_DNA"/>
</dbReference>
<dbReference type="Proteomes" id="UP001589836">
    <property type="component" value="Unassembled WGS sequence"/>
</dbReference>
<dbReference type="Pfam" id="PF07238">
    <property type="entry name" value="PilZ"/>
    <property type="match status" value="1"/>
</dbReference>
<evidence type="ECO:0000259" key="1">
    <source>
        <dbReference type="Pfam" id="PF07238"/>
    </source>
</evidence>
<keyword evidence="3" id="KW-1185">Reference proteome</keyword>
<protein>
    <submittedName>
        <fullName evidence="2">PilZ domain-containing protein</fullName>
    </submittedName>
</protein>
<evidence type="ECO:0000313" key="3">
    <source>
        <dbReference type="Proteomes" id="UP001589836"/>
    </source>
</evidence>
<dbReference type="InterPro" id="IPR009875">
    <property type="entry name" value="PilZ_domain"/>
</dbReference>
<dbReference type="Gene3D" id="2.40.10.220">
    <property type="entry name" value="predicted glycosyltransferase like domains"/>
    <property type="match status" value="1"/>
</dbReference>
<evidence type="ECO:0000313" key="2">
    <source>
        <dbReference type="EMBL" id="MFC0522212.1"/>
    </source>
</evidence>
<accession>A0ABV6LIP3</accession>
<dbReference type="SUPFAM" id="SSF141371">
    <property type="entry name" value="PilZ domain-like"/>
    <property type="match status" value="1"/>
</dbReference>
<name>A0ABV6LIP3_9BACI</name>
<gene>
    <name evidence="2" type="ORF">ACFFGV_01235</name>
</gene>
<sequence>MYYKRNEPFRYTFGTPLLGRIQPLHPKGNPFEMKILDLSQHGLKIELQQNSEWSKETTVQVRFSLLDEEYAAEGTIKWLKSYGSTKQYGIDLDTSEDWRKSLINALKSIARQQL</sequence>